<feature type="disulfide bond" description="Redox-active" evidence="6">
    <location>
        <begin position="249"/>
        <end position="251"/>
    </location>
</feature>
<dbReference type="STRING" id="518637.EUBIFOR_02396"/>
<dbReference type="PANTHER" id="PTHR30111:SF1">
    <property type="entry name" value="33 KDA CHAPERONIN"/>
    <property type="match status" value="1"/>
</dbReference>
<dbReference type="HAMAP" id="MF_00117">
    <property type="entry name" value="HslO"/>
    <property type="match status" value="1"/>
</dbReference>
<feature type="disulfide bond" description="Redox-active" evidence="6">
    <location>
        <begin position="282"/>
        <end position="285"/>
    </location>
</feature>
<dbReference type="PIRSF" id="PIRSF005261">
    <property type="entry name" value="Heat_shock_Hsp33"/>
    <property type="match status" value="1"/>
</dbReference>
<evidence type="ECO:0000256" key="6">
    <source>
        <dbReference type="HAMAP-Rule" id="MF_00117"/>
    </source>
</evidence>
<evidence type="ECO:0000256" key="5">
    <source>
        <dbReference type="ARBA" id="ARBA00023284"/>
    </source>
</evidence>
<dbReference type="HOGENOM" id="CLU_054493_1_0_9"/>
<keyword evidence="2 6" id="KW-0862">Zinc</keyword>
<evidence type="ECO:0000313" key="7">
    <source>
        <dbReference type="EMBL" id="EEC89049.1"/>
    </source>
</evidence>
<comment type="subcellular location">
    <subcellularLocation>
        <location evidence="6">Cytoplasm</location>
    </subcellularLocation>
</comment>
<dbReference type="Proteomes" id="UP000004315">
    <property type="component" value="Unassembled WGS sequence"/>
</dbReference>
<reference evidence="7 8" key="1">
    <citation type="submission" date="2008-11" db="EMBL/GenBank/DDBJ databases">
        <title>Draft genome sequence of Eubacterium biforme (DSM 3989).</title>
        <authorList>
            <person name="Sudarsanam P."/>
            <person name="Ley R."/>
            <person name="Guruge J."/>
            <person name="Turnbaugh P.J."/>
            <person name="Mahowald M."/>
            <person name="Liep D."/>
            <person name="Gordon J."/>
        </authorList>
    </citation>
    <scope>NUCLEOTIDE SEQUENCE [LARGE SCALE GENOMIC DNA]</scope>
    <source>
        <strain evidence="7 8">DSM 3989</strain>
    </source>
</reference>
<dbReference type="PANTHER" id="PTHR30111">
    <property type="entry name" value="33 KDA CHAPERONIN"/>
    <property type="match status" value="1"/>
</dbReference>
<protein>
    <recommendedName>
        <fullName evidence="6">33 kDa chaperonin</fullName>
    </recommendedName>
    <alternativeName>
        <fullName evidence="6">Heat shock protein 33 homolog</fullName>
        <shortName evidence="6">HSP33</shortName>
    </alternativeName>
</protein>
<evidence type="ECO:0000313" key="8">
    <source>
        <dbReference type="Proteomes" id="UP000004315"/>
    </source>
</evidence>
<dbReference type="InterPro" id="IPR000397">
    <property type="entry name" value="Heat_shock_Hsp33"/>
</dbReference>
<dbReference type="CDD" id="cd00498">
    <property type="entry name" value="Hsp33"/>
    <property type="match status" value="1"/>
</dbReference>
<dbReference type="eggNOG" id="COG1281">
    <property type="taxonomic scope" value="Bacteria"/>
</dbReference>
<organism evidence="7 8">
    <name type="scientific">Holdemanella biformis DSM 3989</name>
    <dbReference type="NCBI Taxonomy" id="518637"/>
    <lineage>
        <taxon>Bacteria</taxon>
        <taxon>Bacillati</taxon>
        <taxon>Bacillota</taxon>
        <taxon>Erysipelotrichia</taxon>
        <taxon>Erysipelotrichales</taxon>
        <taxon>Erysipelotrichaceae</taxon>
        <taxon>Holdemanella</taxon>
    </lineage>
</organism>
<keyword evidence="5 6" id="KW-0676">Redox-active center</keyword>
<comment type="caution">
    <text evidence="7">The sequence shown here is derived from an EMBL/GenBank/DDBJ whole genome shotgun (WGS) entry which is preliminary data.</text>
</comment>
<comment type="function">
    <text evidence="6">Redox regulated molecular chaperone. Protects both thermally unfolding and oxidatively damaged proteins from irreversible aggregation. Plays an important role in the bacterial defense system toward oxidative stress.</text>
</comment>
<comment type="similarity">
    <text evidence="6">Belongs to the HSP33 family.</text>
</comment>
<dbReference type="Gene3D" id="3.55.30.10">
    <property type="entry name" value="Hsp33 domain"/>
    <property type="match status" value="1"/>
</dbReference>
<evidence type="ECO:0000256" key="2">
    <source>
        <dbReference type="ARBA" id="ARBA00022833"/>
    </source>
</evidence>
<dbReference type="GO" id="GO:0005737">
    <property type="term" value="C:cytoplasm"/>
    <property type="evidence" value="ECO:0007669"/>
    <property type="project" value="UniProtKB-SubCell"/>
</dbReference>
<dbReference type="AlphaFoldDB" id="B7CDW1"/>
<keyword evidence="1 6" id="KW-0963">Cytoplasm</keyword>
<dbReference type="InterPro" id="IPR016154">
    <property type="entry name" value="Heat_shock_Hsp33_C"/>
</dbReference>
<dbReference type="SUPFAM" id="SSF118352">
    <property type="entry name" value="HSP33 redox switch-like"/>
    <property type="match status" value="1"/>
</dbReference>
<dbReference type="InterPro" id="IPR016153">
    <property type="entry name" value="Heat_shock_Hsp33_N"/>
</dbReference>
<dbReference type="EMBL" id="ABYT01000127">
    <property type="protein sequence ID" value="EEC89049.1"/>
    <property type="molecule type" value="Genomic_DNA"/>
</dbReference>
<evidence type="ECO:0000256" key="1">
    <source>
        <dbReference type="ARBA" id="ARBA00022490"/>
    </source>
</evidence>
<dbReference type="GO" id="GO:0051082">
    <property type="term" value="F:unfolded protein binding"/>
    <property type="evidence" value="ECO:0007669"/>
    <property type="project" value="UniProtKB-UniRule"/>
</dbReference>
<keyword evidence="3 6" id="KW-1015">Disulfide bond</keyword>
<sequence length="305" mass="33182">MVLVNFIVEDIMKDQLLKALVLNEHVRLYIVRTTDLVQEAQDRFDLHPCACAALGRTLSVASMMGAMLKSEEEMLSITINGHGPIGSIVVDAYANGNVRGFVSNPHVEDVLIRPGKLNVGAVVGTDGTLTVTKDLSMEENFSGSVELQSGEIGDDFAYYFTLSEQTPTAVSCGVLIGTDGRVASAGAMILQMLPDATETDISICEHVLEGLKPMSTLIQEYDDSSLEALANDMFEDAKILTTQPVAYDCPCSKVRMARALGTIKKSDVLEMADKEHGCDITCNFCNESYHFTEEELRAIASKMHD</sequence>
<dbReference type="GO" id="GO:0044183">
    <property type="term" value="F:protein folding chaperone"/>
    <property type="evidence" value="ECO:0007669"/>
    <property type="project" value="TreeGrafter"/>
</dbReference>
<dbReference type="Pfam" id="PF01430">
    <property type="entry name" value="HSP33"/>
    <property type="match status" value="1"/>
</dbReference>
<keyword evidence="8" id="KW-1185">Reference proteome</keyword>
<dbReference type="NCBIfam" id="NF001033">
    <property type="entry name" value="PRK00114.1"/>
    <property type="match status" value="1"/>
</dbReference>
<evidence type="ECO:0000256" key="4">
    <source>
        <dbReference type="ARBA" id="ARBA00023186"/>
    </source>
</evidence>
<keyword evidence="4 6" id="KW-0143">Chaperone</keyword>
<comment type="PTM">
    <text evidence="6">Under oxidizing conditions two disulfide bonds are formed involving the reactive cysteines. Under reducing conditions zinc is bound to the reactive cysteines and the protein is inactive.</text>
</comment>
<evidence type="ECO:0000256" key="3">
    <source>
        <dbReference type="ARBA" id="ARBA00023157"/>
    </source>
</evidence>
<accession>B7CDW1</accession>
<proteinExistence type="inferred from homology"/>
<name>B7CDW1_9FIRM</name>
<dbReference type="Gene3D" id="3.90.1280.10">
    <property type="entry name" value="HSP33 redox switch-like"/>
    <property type="match status" value="1"/>
</dbReference>
<dbReference type="GO" id="GO:0042026">
    <property type="term" value="P:protein refolding"/>
    <property type="evidence" value="ECO:0007669"/>
    <property type="project" value="TreeGrafter"/>
</dbReference>
<dbReference type="SUPFAM" id="SSF64397">
    <property type="entry name" value="Hsp33 domain"/>
    <property type="match status" value="1"/>
</dbReference>
<gene>
    <name evidence="6 7" type="primary">hslO</name>
    <name evidence="7" type="ORF">EUBIFOR_02396</name>
</gene>